<name>A0A9P4G9G1_9PLEO</name>
<reference evidence="1" key="1">
    <citation type="submission" date="2020-01" db="EMBL/GenBank/DDBJ databases">
        <authorList>
            <consortium name="DOE Joint Genome Institute"/>
            <person name="Haridas S."/>
            <person name="Albert R."/>
            <person name="Binder M."/>
            <person name="Bloem J."/>
            <person name="Labutti K."/>
            <person name="Salamov A."/>
            <person name="Andreopoulos B."/>
            <person name="Baker S.E."/>
            <person name="Barry K."/>
            <person name="Bills G."/>
            <person name="Bluhm B.H."/>
            <person name="Cannon C."/>
            <person name="Castanera R."/>
            <person name="Culley D.E."/>
            <person name="Daum C."/>
            <person name="Ezra D."/>
            <person name="Gonzalez J.B."/>
            <person name="Henrissat B."/>
            <person name="Kuo A."/>
            <person name="Liang C."/>
            <person name="Lipzen A."/>
            <person name="Lutzoni F."/>
            <person name="Magnuson J."/>
            <person name="Mondo S."/>
            <person name="Nolan M."/>
            <person name="Ohm R."/>
            <person name="Pangilinan J."/>
            <person name="Park H.-J."/>
            <person name="Ramirez L."/>
            <person name="Alfaro M."/>
            <person name="Sun H."/>
            <person name="Tritt A."/>
            <person name="Yoshinaga Y."/>
            <person name="Zwiers L.-H."/>
            <person name="Turgeon B.G."/>
            <person name="Goodwin S.B."/>
            <person name="Spatafora J.W."/>
            <person name="Crous P.W."/>
            <person name="Grigoriev I.V."/>
        </authorList>
    </citation>
    <scope>NUCLEOTIDE SEQUENCE</scope>
    <source>
        <strain evidence="1">CBS 394.84</strain>
    </source>
</reference>
<gene>
    <name evidence="1" type="ORF">K460DRAFT_164946</name>
</gene>
<sequence length="55" mass="6354">MSTQIPASPQFSHASHNSPFLDDNYRLYMQFSPRQATSHAVQPRPMRLIRPIDLT</sequence>
<dbReference type="AlphaFoldDB" id="A0A9P4G9G1"/>
<dbReference type="GeneID" id="63844162"/>
<comment type="caution">
    <text evidence="1">The sequence shown here is derived from an EMBL/GenBank/DDBJ whole genome shotgun (WGS) entry which is preliminary data.</text>
</comment>
<organism evidence="1 2">
    <name type="scientific">Cucurbitaria berberidis CBS 394.84</name>
    <dbReference type="NCBI Taxonomy" id="1168544"/>
    <lineage>
        <taxon>Eukaryota</taxon>
        <taxon>Fungi</taxon>
        <taxon>Dikarya</taxon>
        <taxon>Ascomycota</taxon>
        <taxon>Pezizomycotina</taxon>
        <taxon>Dothideomycetes</taxon>
        <taxon>Pleosporomycetidae</taxon>
        <taxon>Pleosporales</taxon>
        <taxon>Pleosporineae</taxon>
        <taxon>Cucurbitariaceae</taxon>
        <taxon>Cucurbitaria</taxon>
    </lineage>
</organism>
<protein>
    <submittedName>
        <fullName evidence="1">Uncharacterized protein</fullName>
    </submittedName>
</protein>
<accession>A0A9P4G9G1</accession>
<keyword evidence="2" id="KW-1185">Reference proteome</keyword>
<dbReference type="EMBL" id="ML976618">
    <property type="protein sequence ID" value="KAF1841316.1"/>
    <property type="molecule type" value="Genomic_DNA"/>
</dbReference>
<dbReference type="RefSeq" id="XP_040783879.1">
    <property type="nucleotide sequence ID" value="XM_040926910.1"/>
</dbReference>
<proteinExistence type="predicted"/>
<evidence type="ECO:0000313" key="2">
    <source>
        <dbReference type="Proteomes" id="UP000800039"/>
    </source>
</evidence>
<dbReference type="OrthoDB" id="436496at2759"/>
<dbReference type="Proteomes" id="UP000800039">
    <property type="component" value="Unassembled WGS sequence"/>
</dbReference>
<evidence type="ECO:0000313" key="1">
    <source>
        <dbReference type="EMBL" id="KAF1841316.1"/>
    </source>
</evidence>